<dbReference type="InterPro" id="IPR016181">
    <property type="entry name" value="Acyl_CoA_acyltransferase"/>
</dbReference>
<accession>A0A2K4X740</accession>
<keyword evidence="3" id="KW-0808">Transferase</keyword>
<evidence type="ECO:0000313" key="4">
    <source>
        <dbReference type="Proteomes" id="UP000238288"/>
    </source>
</evidence>
<dbReference type="CDD" id="cd04301">
    <property type="entry name" value="NAT_SF"/>
    <property type="match status" value="1"/>
</dbReference>
<dbReference type="Pfam" id="PF13508">
    <property type="entry name" value="Acetyltransf_7"/>
    <property type="match status" value="1"/>
</dbReference>
<evidence type="ECO:0000313" key="5">
    <source>
        <dbReference type="Proteomes" id="UP000615003"/>
    </source>
</evidence>
<dbReference type="OrthoDB" id="9775804at2"/>
<protein>
    <submittedName>
        <fullName evidence="3">Ribosomal-protein-alanine acetyltransferase</fullName>
        <ecNumber evidence="3">2.3.1.128</ecNumber>
    </submittedName>
</protein>
<evidence type="ECO:0000259" key="1">
    <source>
        <dbReference type="PROSITE" id="PS51186"/>
    </source>
</evidence>
<dbReference type="EMBL" id="AQGW01000018">
    <property type="protein sequence ID" value="MBE0382311.1"/>
    <property type="molecule type" value="Genomic_DNA"/>
</dbReference>
<feature type="domain" description="N-acetyltransferase" evidence="1">
    <location>
        <begin position="1"/>
        <end position="138"/>
    </location>
</feature>
<dbReference type="RefSeq" id="WP_104642146.1">
    <property type="nucleotide sequence ID" value="NZ_AQGW01000018.1"/>
</dbReference>
<dbReference type="Proteomes" id="UP000238288">
    <property type="component" value="Chromosome PCAR9a"/>
</dbReference>
<sequence>MVYKVELKAPALDEFANLRTQVKWKNPDDEVLKASIENSQFWVAVYDIDKLIGTGRVIGDGAMYFYIQDIIVAPSYQKQGIGRLVMTHVENYLSNTCFNGATVGLLSAHGKESFYKHYGYVKRDGDSLGFGMCKFISK</sequence>
<keyword evidence="5" id="KW-1185">Reference proteome</keyword>
<evidence type="ECO:0000313" key="2">
    <source>
        <dbReference type="EMBL" id="MBE0382311.1"/>
    </source>
</evidence>
<keyword evidence="3" id="KW-0012">Acyltransferase</keyword>
<evidence type="ECO:0000313" key="3">
    <source>
        <dbReference type="EMBL" id="SOU40103.1"/>
    </source>
</evidence>
<dbReference type="InterPro" id="IPR053144">
    <property type="entry name" value="Acetyltransferase_Butenolide"/>
</dbReference>
<dbReference type="Gene3D" id="3.40.630.30">
    <property type="match status" value="1"/>
</dbReference>
<dbReference type="GO" id="GO:0016747">
    <property type="term" value="F:acyltransferase activity, transferring groups other than amino-acyl groups"/>
    <property type="evidence" value="ECO:0007669"/>
    <property type="project" value="InterPro"/>
</dbReference>
<dbReference type="Proteomes" id="UP000615003">
    <property type="component" value="Unassembled WGS sequence"/>
</dbReference>
<reference evidence="3 4" key="2">
    <citation type="submission" date="2017-11" db="EMBL/GenBank/DDBJ databases">
        <authorList>
            <person name="Han C.G."/>
        </authorList>
    </citation>
    <scope>NUCLEOTIDE SEQUENCE [LARGE SCALE GENOMIC DNA]</scope>
    <source>
        <strain evidence="4">ATCC 43555</strain>
        <strain evidence="3">ATCC43555</strain>
    </source>
</reference>
<dbReference type="AlphaFoldDB" id="A0A2K4X740"/>
<proteinExistence type="predicted"/>
<organism evidence="3 4">
    <name type="scientific">Pseudoalteromonas carrageenovora IAM 12662</name>
    <dbReference type="NCBI Taxonomy" id="1314868"/>
    <lineage>
        <taxon>Bacteria</taxon>
        <taxon>Pseudomonadati</taxon>
        <taxon>Pseudomonadota</taxon>
        <taxon>Gammaproteobacteria</taxon>
        <taxon>Alteromonadales</taxon>
        <taxon>Pseudoalteromonadaceae</taxon>
        <taxon>Pseudoalteromonas</taxon>
    </lineage>
</organism>
<name>A0A2K4X740_PSEVC</name>
<dbReference type="InterPro" id="IPR000182">
    <property type="entry name" value="GNAT_dom"/>
</dbReference>
<dbReference type="EC" id="2.3.1.128" evidence="3"/>
<dbReference type="SUPFAM" id="SSF55729">
    <property type="entry name" value="Acyl-CoA N-acyltransferases (Nat)"/>
    <property type="match status" value="1"/>
</dbReference>
<dbReference type="PANTHER" id="PTHR43233">
    <property type="entry name" value="FAMILY N-ACETYLTRANSFERASE, PUTATIVE (AFU_ORTHOLOGUE AFUA_6G03350)-RELATED"/>
    <property type="match status" value="1"/>
</dbReference>
<dbReference type="EMBL" id="LT965928">
    <property type="protein sequence ID" value="SOU40103.1"/>
    <property type="molecule type" value="Genomic_DNA"/>
</dbReference>
<dbReference type="GeneID" id="93662744"/>
<gene>
    <name evidence="3" type="ORF">PCAR9_A20535</name>
    <name evidence="2" type="ORF">PCARR_a0614</name>
</gene>
<reference evidence="2 5" key="1">
    <citation type="submission" date="2015-06" db="EMBL/GenBank/DDBJ databases">
        <title>Genome sequence of Pseudoalteromonas carrageenovora.</title>
        <authorList>
            <person name="Xie B.-B."/>
            <person name="Rong J.-C."/>
            <person name="Qin Q.-L."/>
            <person name="Zhang Y.-Z."/>
        </authorList>
    </citation>
    <scope>NUCLEOTIDE SEQUENCE [LARGE SCALE GENOMIC DNA]</scope>
    <source>
        <strain evidence="2 5">IAM 12662</strain>
    </source>
</reference>
<dbReference type="PROSITE" id="PS51186">
    <property type="entry name" value="GNAT"/>
    <property type="match status" value="1"/>
</dbReference>
<dbReference type="PANTHER" id="PTHR43233:SF1">
    <property type="entry name" value="FAMILY N-ACETYLTRANSFERASE, PUTATIVE (AFU_ORTHOLOGUE AFUA_6G03350)-RELATED"/>
    <property type="match status" value="1"/>
</dbReference>